<keyword evidence="2" id="KW-1185">Reference proteome</keyword>
<proteinExistence type="predicted"/>
<protein>
    <submittedName>
        <fullName evidence="1">Uncharacterized protein</fullName>
    </submittedName>
</protein>
<dbReference type="AlphaFoldDB" id="A0A8S1N2T5"/>
<name>A0A8S1N2T5_9CILI</name>
<evidence type="ECO:0000313" key="2">
    <source>
        <dbReference type="Proteomes" id="UP000692954"/>
    </source>
</evidence>
<accession>A0A8S1N2T5</accession>
<dbReference type="Proteomes" id="UP000692954">
    <property type="component" value="Unassembled WGS sequence"/>
</dbReference>
<sequence>MDSKNKHKKYNLRYRKLVRKLRNFKQWFIKFFMVRIRRRSSKMKKTVKIYGSFNQKSISYNLKIVLKYIYRQYYKCFNCFLFFRQQFQDIHNQTAFLFEEKFDKIKDAVVIQRNERDIQKSLCILTSQPEIEGFYLTSQGRTYFLIFYGILGERTERVRSVLSQMDLAQTKKGSLFYGYQRMSFLILTFLMT</sequence>
<evidence type="ECO:0000313" key="1">
    <source>
        <dbReference type="EMBL" id="CAD8086820.1"/>
    </source>
</evidence>
<organism evidence="1 2">
    <name type="scientific">Paramecium sonneborni</name>
    <dbReference type="NCBI Taxonomy" id="65129"/>
    <lineage>
        <taxon>Eukaryota</taxon>
        <taxon>Sar</taxon>
        <taxon>Alveolata</taxon>
        <taxon>Ciliophora</taxon>
        <taxon>Intramacronucleata</taxon>
        <taxon>Oligohymenophorea</taxon>
        <taxon>Peniculida</taxon>
        <taxon>Parameciidae</taxon>
        <taxon>Paramecium</taxon>
    </lineage>
</organism>
<gene>
    <name evidence="1" type="ORF">PSON_ATCC_30995.1.T0500206</name>
</gene>
<reference evidence="1" key="1">
    <citation type="submission" date="2021-01" db="EMBL/GenBank/DDBJ databases">
        <authorList>
            <consortium name="Genoscope - CEA"/>
            <person name="William W."/>
        </authorList>
    </citation>
    <scope>NUCLEOTIDE SEQUENCE</scope>
</reference>
<dbReference type="EMBL" id="CAJJDN010000050">
    <property type="protein sequence ID" value="CAD8086820.1"/>
    <property type="molecule type" value="Genomic_DNA"/>
</dbReference>
<comment type="caution">
    <text evidence="1">The sequence shown here is derived from an EMBL/GenBank/DDBJ whole genome shotgun (WGS) entry which is preliminary data.</text>
</comment>